<dbReference type="STRING" id="154538.A0A1M2VQE6"/>
<gene>
    <name evidence="1" type="ORF">TRAPUB_13685</name>
</gene>
<dbReference type="OrthoDB" id="2743992at2759"/>
<proteinExistence type="predicted"/>
<evidence type="ECO:0000313" key="2">
    <source>
        <dbReference type="Proteomes" id="UP000184267"/>
    </source>
</evidence>
<accession>A0A1M2VQE6</accession>
<keyword evidence="2" id="KW-1185">Reference proteome</keyword>
<evidence type="ECO:0008006" key="3">
    <source>
        <dbReference type="Google" id="ProtNLM"/>
    </source>
</evidence>
<reference evidence="1 2" key="1">
    <citation type="submission" date="2016-10" db="EMBL/GenBank/DDBJ databases">
        <title>Genome sequence of the basidiomycete white-rot fungus Trametes pubescens.</title>
        <authorList>
            <person name="Makela M.R."/>
            <person name="Granchi Z."/>
            <person name="Peng M."/>
            <person name="De Vries R.P."/>
            <person name="Grigoriev I."/>
            <person name="Riley R."/>
            <person name="Hilden K."/>
        </authorList>
    </citation>
    <scope>NUCLEOTIDE SEQUENCE [LARGE SCALE GENOMIC DNA]</scope>
    <source>
        <strain evidence="1 2">FBCC735</strain>
    </source>
</reference>
<name>A0A1M2VQE6_TRAPU</name>
<evidence type="ECO:0000313" key="1">
    <source>
        <dbReference type="EMBL" id="OJT09815.1"/>
    </source>
</evidence>
<dbReference type="AlphaFoldDB" id="A0A1M2VQE6"/>
<dbReference type="Proteomes" id="UP000184267">
    <property type="component" value="Unassembled WGS sequence"/>
</dbReference>
<protein>
    <recommendedName>
        <fullName evidence="3">F-box domain-containing protein</fullName>
    </recommendedName>
</protein>
<sequence>MNTLPQETLEQIFSLACDDGGATACALALTSKSIRAAACATRFHSVALFANLEPLKALVALYKEQRRISTRHRPRMKHLYLTLPFDPCPPVTHHDFMCTFGTTHELPYYCALRALFDAVAEDLQSLVIEVDFQLETLPVLSQPFPNLRELTVIDIWSPRPLLDGDNVGPLFPAVTHLHLMPTDRSHRSAGNLGAWSEHAPNAIHLRISGIEPDRKHSFQKDLQEALDLSTAELLHLDTVGTRRATRGQNSERKTHAHLRYIALQICASRQDAAVSARRRAGRQQEVKMFKGWLAKMVEYPAFENLRIVALAPCGAGTDSPSTEWPKTARAHWMERLQGGKGSWSRPSDAIKYV</sequence>
<comment type="caution">
    <text evidence="1">The sequence shown here is derived from an EMBL/GenBank/DDBJ whole genome shotgun (WGS) entry which is preliminary data.</text>
</comment>
<organism evidence="1 2">
    <name type="scientific">Trametes pubescens</name>
    <name type="common">White-rot fungus</name>
    <dbReference type="NCBI Taxonomy" id="154538"/>
    <lineage>
        <taxon>Eukaryota</taxon>
        <taxon>Fungi</taxon>
        <taxon>Dikarya</taxon>
        <taxon>Basidiomycota</taxon>
        <taxon>Agaricomycotina</taxon>
        <taxon>Agaricomycetes</taxon>
        <taxon>Polyporales</taxon>
        <taxon>Polyporaceae</taxon>
        <taxon>Trametes</taxon>
    </lineage>
</organism>
<dbReference type="EMBL" id="MNAD01000876">
    <property type="protein sequence ID" value="OJT09815.1"/>
    <property type="molecule type" value="Genomic_DNA"/>
</dbReference>